<name>A0A645I4N2_9ZZZZ</name>
<evidence type="ECO:0008006" key="2">
    <source>
        <dbReference type="Google" id="ProtNLM"/>
    </source>
</evidence>
<dbReference type="Pfam" id="PF13181">
    <property type="entry name" value="TPR_8"/>
    <property type="match status" value="1"/>
</dbReference>
<protein>
    <recommendedName>
        <fullName evidence="2">Tetratricopeptide repeat protein</fullName>
    </recommendedName>
</protein>
<dbReference type="PROSITE" id="PS50005">
    <property type="entry name" value="TPR"/>
    <property type="match status" value="1"/>
</dbReference>
<gene>
    <name evidence="1" type="ORF">SDC9_193801</name>
</gene>
<dbReference type="Gene3D" id="1.25.40.10">
    <property type="entry name" value="Tetratricopeptide repeat domain"/>
    <property type="match status" value="1"/>
</dbReference>
<dbReference type="AlphaFoldDB" id="A0A645I4N2"/>
<sequence length="73" mass="8117">MISEADQQMKQSVDSEVGAIFGRREASDNRLSRLYTMRGLGYKGLGELDKAKNDLNKALELSQSNLTAIIEKL</sequence>
<dbReference type="SUPFAM" id="SSF48452">
    <property type="entry name" value="TPR-like"/>
    <property type="match status" value="1"/>
</dbReference>
<dbReference type="EMBL" id="VSSQ01106702">
    <property type="protein sequence ID" value="MPN46218.1"/>
    <property type="molecule type" value="Genomic_DNA"/>
</dbReference>
<reference evidence="1" key="1">
    <citation type="submission" date="2019-08" db="EMBL/GenBank/DDBJ databases">
        <authorList>
            <person name="Kucharzyk K."/>
            <person name="Murdoch R.W."/>
            <person name="Higgins S."/>
            <person name="Loffler F."/>
        </authorList>
    </citation>
    <scope>NUCLEOTIDE SEQUENCE</scope>
</reference>
<organism evidence="1">
    <name type="scientific">bioreactor metagenome</name>
    <dbReference type="NCBI Taxonomy" id="1076179"/>
    <lineage>
        <taxon>unclassified sequences</taxon>
        <taxon>metagenomes</taxon>
        <taxon>ecological metagenomes</taxon>
    </lineage>
</organism>
<proteinExistence type="predicted"/>
<comment type="caution">
    <text evidence="1">The sequence shown here is derived from an EMBL/GenBank/DDBJ whole genome shotgun (WGS) entry which is preliminary data.</text>
</comment>
<dbReference type="SMART" id="SM00028">
    <property type="entry name" value="TPR"/>
    <property type="match status" value="1"/>
</dbReference>
<dbReference type="InterPro" id="IPR019734">
    <property type="entry name" value="TPR_rpt"/>
</dbReference>
<evidence type="ECO:0000313" key="1">
    <source>
        <dbReference type="EMBL" id="MPN46218.1"/>
    </source>
</evidence>
<dbReference type="InterPro" id="IPR011990">
    <property type="entry name" value="TPR-like_helical_dom_sf"/>
</dbReference>
<accession>A0A645I4N2</accession>